<dbReference type="Pfam" id="PF00069">
    <property type="entry name" value="Pkinase"/>
    <property type="match status" value="1"/>
</dbReference>
<dbReference type="InterPro" id="IPR011009">
    <property type="entry name" value="Kinase-like_dom_sf"/>
</dbReference>
<evidence type="ECO:0000313" key="3">
    <source>
        <dbReference type="Proteomes" id="UP001281761"/>
    </source>
</evidence>
<dbReference type="InterPro" id="IPR044591">
    <property type="entry name" value="RUK"/>
</dbReference>
<dbReference type="SMART" id="SM00220">
    <property type="entry name" value="S_TKc"/>
    <property type="match status" value="1"/>
</dbReference>
<reference evidence="2 3" key="1">
    <citation type="journal article" date="2022" name="bioRxiv">
        <title>Genomics of Preaxostyla Flagellates Illuminates Evolutionary Transitions and the Path Towards Mitochondrial Loss.</title>
        <authorList>
            <person name="Novak L.V.F."/>
            <person name="Treitli S.C."/>
            <person name="Pyrih J."/>
            <person name="Halakuc P."/>
            <person name="Pipaliya S.V."/>
            <person name="Vacek V."/>
            <person name="Brzon O."/>
            <person name="Soukal P."/>
            <person name="Eme L."/>
            <person name="Dacks J.B."/>
            <person name="Karnkowska A."/>
            <person name="Elias M."/>
            <person name="Hampl V."/>
        </authorList>
    </citation>
    <scope>NUCLEOTIDE SEQUENCE [LARGE SCALE GENOMIC DNA]</scope>
    <source>
        <strain evidence="2">NAU3</strain>
        <tissue evidence="2">Gut</tissue>
    </source>
</reference>
<gene>
    <name evidence="2" type="ORF">BLNAU_2751</name>
</gene>
<accession>A0ABQ9YEK9</accession>
<dbReference type="SUPFAM" id="SSF56112">
    <property type="entry name" value="Protein kinase-like (PK-like)"/>
    <property type="match status" value="1"/>
</dbReference>
<dbReference type="PROSITE" id="PS50011">
    <property type="entry name" value="PROTEIN_KINASE_DOM"/>
    <property type="match status" value="1"/>
</dbReference>
<dbReference type="InterPro" id="IPR016024">
    <property type="entry name" value="ARM-type_fold"/>
</dbReference>
<name>A0ABQ9YEK9_9EUKA</name>
<keyword evidence="3" id="KW-1185">Reference proteome</keyword>
<dbReference type="Gene3D" id="1.25.10.10">
    <property type="entry name" value="Leucine-rich Repeat Variant"/>
    <property type="match status" value="1"/>
</dbReference>
<dbReference type="SUPFAM" id="SSF48371">
    <property type="entry name" value="ARM repeat"/>
    <property type="match status" value="1"/>
</dbReference>
<proteinExistence type="predicted"/>
<keyword evidence="2" id="KW-0418">Kinase</keyword>
<dbReference type="EMBL" id="JARBJD010000012">
    <property type="protein sequence ID" value="KAK2962091.1"/>
    <property type="molecule type" value="Genomic_DNA"/>
</dbReference>
<comment type="caution">
    <text evidence="2">The sequence shown here is derived from an EMBL/GenBank/DDBJ whole genome shotgun (WGS) entry which is preliminary data.</text>
</comment>
<feature type="domain" description="Protein kinase" evidence="1">
    <location>
        <begin position="4"/>
        <end position="345"/>
    </location>
</feature>
<sequence>MDEYIVQEQIGSGKNSTCYLGRRHKSIQYYCMKTIDKKMKDIVSAEVQIWHSLDHPNIVKFIDWFETTNHLWVVLELCAGGIFSRLLSQDKRLNETSIRAFSSDIRAALLFLHQSGIVYGDLHPSTILFDSAGTMKLCDFKFSYRVEQAHPEPPQPIMDTLLEFSQNRESNVNIDQSAYPDGAIPEIDFPSSLFGIDGQYIPAVDVQLSNDGIPLIELEIQEAPEIPDPPPLDNLIWNVSTDLVASPVFNGKDIQTINPPSFNPTKLAFTPFTAEDIAKPATSTSLETHMNEVVSNLKNAAQAVTEDNSADNSSRFLNILNYLANLTRSDEVSTVILRSKSGVYLLSLLKSPPLPQFAPAITFVFATLLRYAKRVGNSVASNGLAPTLALGVGAADEKQSRHAMAALGELLYYIAREKPVNKNKEPAPTDALYLSPRDASPILDPIDSKWQIDENIPKVVVEALKSTSIIKAHYAAKTIANLSILPNSALMQMFCTTECVDALLSLRRRADGALAQTTTIASYAIARFDPQVQTYLNQKTDFPGIVRCLTDNQYSLSHTLTSLNQFTSAIKSMHTPAIDALKEAAQDGTIETLLEKAQDPKKQVILSKLLLVGCAYNRMMSTDNRSFSEKDIITRQLLGAINSLEEMNEYGRLCFSVFSSSITSSFTSLFSSFAAFLQSPQELVSTKQITDTEIAQTVDDCETTLRSFDWFIKNSYHAFWVLNMETLYSLASLLQCVTFSTIHAVTITKNEEKLRFTYPDNLPTYQGFSPDEDNISGLLTEKQRTIMSNLAELISTRIIHNYSYVVNNLSVVSQSVVPLVFSFAGNDSNDIKVAAGLISQFASILDAVQHTTVELPCSDEELQHTVTELSSTFLSFFQPNIEFFSARDPSLFEAILQIAVVVSELDSGILTSLSVPELYSVLIPPSAKPRLQTVQCALLCKILESHETDKTDVPWQALTEWAGTELSQLEQITTASTEIPTLRVLTSLFSLLNTTSEEQNTTLFTDIRKHLILSTRFLNPLLQLLQTPFLSPHPQITRNCVLCAVVFHHTMKYYSITTRRLATHSFKQNTISLFIEIIQKYVSLCKVSTLEDPASTLTWLLKTVILMGHPFYSPDGPTDDCAFKLISSEERANLAKIMQNAIQIEMFTALAETIVSMLQREQSEDS</sequence>
<dbReference type="EC" id="2.7.11.1" evidence="2"/>
<dbReference type="PANTHER" id="PTHR46562:SF1">
    <property type="entry name" value="SERINE_THREONINE-PROTEIN KINASE ULK4"/>
    <property type="match status" value="1"/>
</dbReference>
<protein>
    <submittedName>
        <fullName evidence="2">Serine/threonine protein kinase</fullName>
        <ecNumber evidence="2">2.7.11.1</ecNumber>
    </submittedName>
</protein>
<dbReference type="GO" id="GO:0004674">
    <property type="term" value="F:protein serine/threonine kinase activity"/>
    <property type="evidence" value="ECO:0007669"/>
    <property type="project" value="UniProtKB-KW"/>
</dbReference>
<keyword evidence="2" id="KW-0723">Serine/threonine-protein kinase</keyword>
<organism evidence="2 3">
    <name type="scientific">Blattamonas nauphoetae</name>
    <dbReference type="NCBI Taxonomy" id="2049346"/>
    <lineage>
        <taxon>Eukaryota</taxon>
        <taxon>Metamonada</taxon>
        <taxon>Preaxostyla</taxon>
        <taxon>Oxymonadida</taxon>
        <taxon>Blattamonas</taxon>
    </lineage>
</organism>
<dbReference type="InterPro" id="IPR000719">
    <property type="entry name" value="Prot_kinase_dom"/>
</dbReference>
<dbReference type="Proteomes" id="UP001281761">
    <property type="component" value="Unassembled WGS sequence"/>
</dbReference>
<dbReference type="PANTHER" id="PTHR46562">
    <property type="entry name" value="SERINE/THREONINE-KINASE ULK4-LIKE PROTEIN-RELATED"/>
    <property type="match status" value="1"/>
</dbReference>
<dbReference type="InterPro" id="IPR011989">
    <property type="entry name" value="ARM-like"/>
</dbReference>
<evidence type="ECO:0000259" key="1">
    <source>
        <dbReference type="PROSITE" id="PS50011"/>
    </source>
</evidence>
<evidence type="ECO:0000313" key="2">
    <source>
        <dbReference type="EMBL" id="KAK2962091.1"/>
    </source>
</evidence>
<dbReference type="Gene3D" id="1.10.510.10">
    <property type="entry name" value="Transferase(Phosphotransferase) domain 1"/>
    <property type="match status" value="1"/>
</dbReference>
<keyword evidence="2" id="KW-0808">Transferase</keyword>